<dbReference type="PANTHER" id="PTHR43820">
    <property type="entry name" value="HIGH-AFFINITY BRANCHED-CHAIN AMINO ACID TRANSPORT ATP-BINDING PROTEIN LIVF"/>
    <property type="match status" value="1"/>
</dbReference>
<evidence type="ECO:0000256" key="5">
    <source>
        <dbReference type="ARBA" id="ARBA00022970"/>
    </source>
</evidence>
<dbReference type="InterPro" id="IPR052156">
    <property type="entry name" value="BCAA_Transport_ATP-bd_LivF"/>
</dbReference>
<dbReference type="InterPro" id="IPR030660">
    <property type="entry name" value="ABC_branched_ATPase_LivF/BraG"/>
</dbReference>
<feature type="domain" description="ABC transporter" evidence="6">
    <location>
        <begin position="4"/>
        <end position="236"/>
    </location>
</feature>
<dbReference type="CDD" id="cd03224">
    <property type="entry name" value="ABC_TM1139_LivF_branched"/>
    <property type="match status" value="1"/>
</dbReference>
<dbReference type="AlphaFoldDB" id="A0A1Z5IJL9"/>
<dbReference type="InterPro" id="IPR027417">
    <property type="entry name" value="P-loop_NTPase"/>
</dbReference>
<dbReference type="GO" id="GO:0005524">
    <property type="term" value="F:ATP binding"/>
    <property type="evidence" value="ECO:0007669"/>
    <property type="project" value="UniProtKB-KW"/>
</dbReference>
<dbReference type="GO" id="GO:0016887">
    <property type="term" value="F:ATP hydrolysis activity"/>
    <property type="evidence" value="ECO:0007669"/>
    <property type="project" value="InterPro"/>
</dbReference>
<reference evidence="7 8" key="1">
    <citation type="submission" date="2015-11" db="EMBL/GenBank/DDBJ databases">
        <title>Draft genome sequences of new species of the genus Lactobacillus isolated from orchardgrass silage.</title>
        <authorList>
            <person name="Tohno M."/>
            <person name="Tanizawa Y."/>
            <person name="Arita M."/>
        </authorList>
    </citation>
    <scope>NUCLEOTIDE SEQUENCE [LARGE SCALE GENOMIC DNA]</scope>
    <source>
        <strain evidence="7 8">IWT126</strain>
    </source>
</reference>
<dbReference type="InterPro" id="IPR003439">
    <property type="entry name" value="ABC_transporter-like_ATP-bd"/>
</dbReference>
<proteinExistence type="inferred from homology"/>
<accession>A0A1Z5IJL9</accession>
<keyword evidence="4 7" id="KW-0067">ATP-binding</keyword>
<keyword evidence="2" id="KW-0813">Transport</keyword>
<dbReference type="InterPro" id="IPR003593">
    <property type="entry name" value="AAA+_ATPase"/>
</dbReference>
<protein>
    <submittedName>
        <fullName evidence="7">Branched-chain amino acid ABC transporter ATP-binding protein</fullName>
    </submittedName>
</protein>
<dbReference type="STRING" id="1302250.GCA_001313225_01989"/>
<dbReference type="EMBL" id="BCMG01000011">
    <property type="protein sequence ID" value="GAX01957.1"/>
    <property type="molecule type" value="Genomic_DNA"/>
</dbReference>
<dbReference type="Pfam" id="PF00005">
    <property type="entry name" value="ABC_tran"/>
    <property type="match status" value="1"/>
</dbReference>
<evidence type="ECO:0000313" key="8">
    <source>
        <dbReference type="Proteomes" id="UP000198402"/>
    </source>
</evidence>
<dbReference type="Gene3D" id="3.40.50.300">
    <property type="entry name" value="P-loop containing nucleotide triphosphate hydrolases"/>
    <property type="match status" value="1"/>
</dbReference>
<evidence type="ECO:0000313" key="7">
    <source>
        <dbReference type="EMBL" id="GAX01957.1"/>
    </source>
</evidence>
<comment type="similarity">
    <text evidence="1">Belongs to the ABC transporter superfamily.</text>
</comment>
<dbReference type="InterPro" id="IPR017871">
    <property type="entry name" value="ABC_transporter-like_CS"/>
</dbReference>
<sequence>MTMLEVKDLAVNYGVINAVKGVSFHINKGEIVSLIGANGAGKTTILKTISGLLKPVSGTITYEGKTIQKHKAPKIVAAGISQVPEGRHIFAGMSVRENLQMGAFLQNNHAEITSSFETVYSRFPVLKERINQDAATLSGGEQQMLAMGRALMSKPKLLLLDEPSMGLAPIFINEIFEIVKAIKEQGTTVLLIEQNAKKALSIADRGYVLASGKVKMTGTGQELLANQDVQKAYLGG</sequence>
<dbReference type="GO" id="GO:0015807">
    <property type="term" value="P:L-amino acid transport"/>
    <property type="evidence" value="ECO:0007669"/>
    <property type="project" value="TreeGrafter"/>
</dbReference>
<dbReference type="Proteomes" id="UP000198402">
    <property type="component" value="Unassembled WGS sequence"/>
</dbReference>
<keyword evidence="3" id="KW-0547">Nucleotide-binding</keyword>
<evidence type="ECO:0000256" key="4">
    <source>
        <dbReference type="ARBA" id="ARBA00022840"/>
    </source>
</evidence>
<evidence type="ECO:0000259" key="6">
    <source>
        <dbReference type="PROSITE" id="PS50893"/>
    </source>
</evidence>
<comment type="caution">
    <text evidence="7">The sequence shown here is derived from an EMBL/GenBank/DDBJ whole genome shotgun (WGS) entry which is preliminary data.</text>
</comment>
<dbReference type="SMART" id="SM00382">
    <property type="entry name" value="AAA"/>
    <property type="match status" value="1"/>
</dbReference>
<dbReference type="PIRSF" id="PIRSF039137">
    <property type="entry name" value="ABC_branched_ATPase"/>
    <property type="match status" value="1"/>
</dbReference>
<dbReference type="GO" id="GO:0015658">
    <property type="term" value="F:branched-chain amino acid transmembrane transporter activity"/>
    <property type="evidence" value="ECO:0007669"/>
    <property type="project" value="InterPro"/>
</dbReference>
<keyword evidence="5" id="KW-0029">Amino-acid transport</keyword>
<dbReference type="PANTHER" id="PTHR43820:SF4">
    <property type="entry name" value="HIGH-AFFINITY BRANCHED-CHAIN AMINO ACID TRANSPORT ATP-BINDING PROTEIN LIVF"/>
    <property type="match status" value="1"/>
</dbReference>
<dbReference type="OrthoDB" id="9805514at2"/>
<gene>
    <name evidence="7" type="primary">livF</name>
    <name evidence="7" type="ORF">IWT126_02021</name>
</gene>
<evidence type="ECO:0000256" key="3">
    <source>
        <dbReference type="ARBA" id="ARBA00022741"/>
    </source>
</evidence>
<evidence type="ECO:0000256" key="2">
    <source>
        <dbReference type="ARBA" id="ARBA00022448"/>
    </source>
</evidence>
<dbReference type="PROSITE" id="PS00211">
    <property type="entry name" value="ABC_TRANSPORTER_1"/>
    <property type="match status" value="1"/>
</dbReference>
<evidence type="ECO:0000256" key="1">
    <source>
        <dbReference type="ARBA" id="ARBA00005417"/>
    </source>
</evidence>
<dbReference type="PROSITE" id="PS50893">
    <property type="entry name" value="ABC_TRANSPORTER_2"/>
    <property type="match status" value="1"/>
</dbReference>
<dbReference type="SUPFAM" id="SSF52540">
    <property type="entry name" value="P-loop containing nucleoside triphosphate hydrolases"/>
    <property type="match status" value="1"/>
</dbReference>
<name>A0A1Z5IJL9_9LACO</name>
<organism evidence="7 8">
    <name type="scientific">Secundilactobacillus silagei JCM 19001</name>
    <dbReference type="NCBI Taxonomy" id="1302250"/>
    <lineage>
        <taxon>Bacteria</taxon>
        <taxon>Bacillati</taxon>
        <taxon>Bacillota</taxon>
        <taxon>Bacilli</taxon>
        <taxon>Lactobacillales</taxon>
        <taxon>Lactobacillaceae</taxon>
        <taxon>Secundilactobacillus</taxon>
    </lineage>
</organism>
<keyword evidence="8" id="KW-1185">Reference proteome</keyword>